<dbReference type="PANTHER" id="PTHR19316:SF18">
    <property type="entry name" value="HSP70-BINDING PROTEIN 1"/>
    <property type="match status" value="1"/>
</dbReference>
<keyword evidence="2" id="KW-0677">Repeat</keyword>
<comment type="caution">
    <text evidence="4">The sequence shown here is derived from an EMBL/GenBank/DDBJ whole genome shotgun (WGS) entry which is preliminary data.</text>
</comment>
<dbReference type="Gene3D" id="1.25.10.10">
    <property type="entry name" value="Leucine-rich Repeat Variant"/>
    <property type="match status" value="1"/>
</dbReference>
<name>A0ABR4NK51_9FUNG</name>
<dbReference type="InterPro" id="IPR013918">
    <property type="entry name" value="Nucleotide_exch_fac_Fes1"/>
</dbReference>
<proteinExistence type="inferred from homology"/>
<evidence type="ECO:0000259" key="3">
    <source>
        <dbReference type="Pfam" id="PF08609"/>
    </source>
</evidence>
<feature type="domain" description="Nucleotide exchange factor Fes1" evidence="3">
    <location>
        <begin position="1"/>
        <end position="38"/>
    </location>
</feature>
<keyword evidence="5" id="KW-1185">Reference proteome</keyword>
<reference evidence="4 5" key="1">
    <citation type="submission" date="2023-09" db="EMBL/GenBank/DDBJ databases">
        <title>Pangenome analysis of Batrachochytrium dendrobatidis and related Chytrids.</title>
        <authorList>
            <person name="Yacoub M.N."/>
            <person name="Stajich J.E."/>
            <person name="James T.Y."/>
        </authorList>
    </citation>
    <scope>NUCLEOTIDE SEQUENCE [LARGE SCALE GENOMIC DNA]</scope>
    <source>
        <strain evidence="4 5">JEL0888</strain>
    </source>
</reference>
<dbReference type="Pfam" id="PF08609">
    <property type="entry name" value="Fes1"/>
    <property type="match status" value="1"/>
</dbReference>
<dbReference type="PANTHER" id="PTHR19316">
    <property type="entry name" value="PROTEIN FOLDING REGULATOR"/>
    <property type="match status" value="1"/>
</dbReference>
<dbReference type="SUPFAM" id="SSF48371">
    <property type="entry name" value="ARM repeat"/>
    <property type="match status" value="1"/>
</dbReference>
<evidence type="ECO:0000256" key="1">
    <source>
        <dbReference type="ARBA" id="ARBA00011045"/>
    </source>
</evidence>
<evidence type="ECO:0000256" key="2">
    <source>
        <dbReference type="ARBA" id="ARBA00022737"/>
    </source>
</evidence>
<comment type="similarity">
    <text evidence="1">Belongs to the FES1 family.</text>
</comment>
<dbReference type="EMBL" id="JADGIZ020000002">
    <property type="protein sequence ID" value="KAL2919914.1"/>
    <property type="molecule type" value="Genomic_DNA"/>
</dbReference>
<accession>A0ABR4NK51</accession>
<dbReference type="Proteomes" id="UP001527925">
    <property type="component" value="Unassembled WGS sequence"/>
</dbReference>
<dbReference type="InterPro" id="IPR016024">
    <property type="entry name" value="ARM-type_fold"/>
</dbReference>
<evidence type="ECO:0000313" key="4">
    <source>
        <dbReference type="EMBL" id="KAL2919914.1"/>
    </source>
</evidence>
<organism evidence="4 5">
    <name type="scientific">Polyrhizophydium stewartii</name>
    <dbReference type="NCBI Taxonomy" id="2732419"/>
    <lineage>
        <taxon>Eukaryota</taxon>
        <taxon>Fungi</taxon>
        <taxon>Fungi incertae sedis</taxon>
        <taxon>Chytridiomycota</taxon>
        <taxon>Chytridiomycota incertae sedis</taxon>
        <taxon>Chytridiomycetes</taxon>
        <taxon>Rhizophydiales</taxon>
        <taxon>Rhizophydiales incertae sedis</taxon>
        <taxon>Polyrhizophydium</taxon>
    </lineage>
</organism>
<dbReference type="InterPro" id="IPR050693">
    <property type="entry name" value="Hsp70_NEF-Inhibitors"/>
</dbReference>
<evidence type="ECO:0000313" key="5">
    <source>
        <dbReference type="Proteomes" id="UP001527925"/>
    </source>
</evidence>
<sequence length="276" mass="29709">MRECVERISNTSLSEDDRITAFDELELLVESLDNANDLRPLGLWAPIIGMLSSELSSMRMYAAWVLGTAVQNNPQAQKDFLDAGGLEPVLGVLENDSDSEVRTKAFYCVSSAIRHNTTLFKAFHAANGFRVVVSALQNADPALLRRTVFFWKTLLETDASNGGVLDADAADADAVRTIADLAAAAMSEHGVATMVMHLGEAVDLDLTEKCIELLDTFARRFPTAIDADTLSAISSSFVPKVEARLDAMHKADAEDVGEAKAMLARLSEAVAAAKSS</sequence>
<dbReference type="InterPro" id="IPR011989">
    <property type="entry name" value="ARM-like"/>
</dbReference>
<protein>
    <submittedName>
        <fullName evidence="4">Hsp70 nucleotide exchange factor fes1</fullName>
    </submittedName>
</protein>
<gene>
    <name evidence="4" type="primary">FES1</name>
    <name evidence="4" type="ORF">HK105_200831</name>
</gene>